<evidence type="ECO:0000313" key="5">
    <source>
        <dbReference type="Proteomes" id="UP000702425"/>
    </source>
</evidence>
<reference evidence="4 5" key="1">
    <citation type="journal article" date="2020" name="Sci. Rep.">
        <title>A novel cyanobacterial geosmin producer, revising GeoA distribution and dispersion patterns in Bacteria.</title>
        <authorList>
            <person name="Churro C."/>
            <person name="Semedo-Aguiar A.P."/>
            <person name="Silva A.D."/>
            <person name="Pereira-Leal J.B."/>
            <person name="Leite R.B."/>
        </authorList>
    </citation>
    <scope>NUCLEOTIDE SEQUENCE [LARGE SCALE GENOMIC DNA]</scope>
    <source>
        <strain evidence="4 5">IPMA8</strain>
    </source>
</reference>
<feature type="region of interest" description="Disordered" evidence="3">
    <location>
        <begin position="1"/>
        <end position="43"/>
    </location>
</feature>
<feature type="compositionally biased region" description="Polar residues" evidence="3">
    <location>
        <begin position="1"/>
        <end position="10"/>
    </location>
</feature>
<dbReference type="InterPro" id="IPR011335">
    <property type="entry name" value="Restrct_endonuc-II-like"/>
</dbReference>
<comment type="caution">
    <text evidence="4">The sequence shown here is derived from an EMBL/GenBank/DDBJ whole genome shotgun (WGS) entry which is preliminary data.</text>
</comment>
<dbReference type="NCBIfam" id="TIGR00252">
    <property type="entry name" value="YraN family protein"/>
    <property type="match status" value="1"/>
</dbReference>
<accession>A0ABX2CST9</accession>
<dbReference type="HAMAP" id="MF_00048">
    <property type="entry name" value="UPF0102"/>
    <property type="match status" value="1"/>
</dbReference>
<evidence type="ECO:0000256" key="2">
    <source>
        <dbReference type="HAMAP-Rule" id="MF_00048"/>
    </source>
</evidence>
<name>A0ABX2CST9_9CYAN</name>
<feature type="compositionally biased region" description="Polar residues" evidence="3">
    <location>
        <begin position="26"/>
        <end position="42"/>
    </location>
</feature>
<evidence type="ECO:0000313" key="4">
    <source>
        <dbReference type="EMBL" id="NQE33447.1"/>
    </source>
</evidence>
<dbReference type="Gene3D" id="3.40.1350.10">
    <property type="match status" value="1"/>
</dbReference>
<dbReference type="PANTHER" id="PTHR34039:SF1">
    <property type="entry name" value="UPF0102 PROTEIN YRAN"/>
    <property type="match status" value="1"/>
</dbReference>
<organism evidence="4 5">
    <name type="scientific">Microcoleus asticus IPMA8</name>
    <dbReference type="NCBI Taxonomy" id="2563858"/>
    <lineage>
        <taxon>Bacteria</taxon>
        <taxon>Bacillati</taxon>
        <taxon>Cyanobacteriota</taxon>
        <taxon>Cyanophyceae</taxon>
        <taxon>Oscillatoriophycideae</taxon>
        <taxon>Oscillatoriales</taxon>
        <taxon>Microcoleaceae</taxon>
        <taxon>Microcoleus</taxon>
        <taxon>Microcoleus asticus</taxon>
    </lineage>
</organism>
<dbReference type="PANTHER" id="PTHR34039">
    <property type="entry name" value="UPF0102 PROTEIN YRAN"/>
    <property type="match status" value="1"/>
</dbReference>
<sequence>MGSSDSSELNSTRKRDRPMIAKPSNKIATADSSSPQSPNSRDIGTLGEKLVAEWLQQQGWEILHRQWHCRWGEIDIIALGRDEESAKNRVLPNHQSPTLAFVEVKTRRRGNWDAGGMLAVTTTKQAKLWQTAEIFLSTRPDLANNSCRFDVALVRCEPSRPNTKQILPLTAANSQSALAENYRLTLQEYIRSAFSN</sequence>
<proteinExistence type="inferred from homology"/>
<dbReference type="SUPFAM" id="SSF52980">
    <property type="entry name" value="Restriction endonuclease-like"/>
    <property type="match status" value="1"/>
</dbReference>
<dbReference type="EMBL" id="SRRZ01000015">
    <property type="protein sequence ID" value="NQE33447.1"/>
    <property type="molecule type" value="Genomic_DNA"/>
</dbReference>
<dbReference type="RefSeq" id="WP_172186125.1">
    <property type="nucleotide sequence ID" value="NZ_CAWPPK010000057.1"/>
</dbReference>
<dbReference type="CDD" id="cd20736">
    <property type="entry name" value="PoNe_Nuclease"/>
    <property type="match status" value="1"/>
</dbReference>
<dbReference type="Pfam" id="PF02021">
    <property type="entry name" value="UPF0102"/>
    <property type="match status" value="1"/>
</dbReference>
<dbReference type="InterPro" id="IPR003509">
    <property type="entry name" value="UPF0102_YraN-like"/>
</dbReference>
<evidence type="ECO:0000256" key="3">
    <source>
        <dbReference type="SAM" id="MobiDB-lite"/>
    </source>
</evidence>
<dbReference type="InterPro" id="IPR011856">
    <property type="entry name" value="tRNA_endonuc-like_dom_sf"/>
</dbReference>
<gene>
    <name evidence="4" type="ORF">E5S67_01166</name>
</gene>
<evidence type="ECO:0000256" key="1">
    <source>
        <dbReference type="ARBA" id="ARBA00006738"/>
    </source>
</evidence>
<comment type="similarity">
    <text evidence="1 2">Belongs to the UPF0102 family.</text>
</comment>
<dbReference type="Proteomes" id="UP000702425">
    <property type="component" value="Unassembled WGS sequence"/>
</dbReference>
<keyword evidence="5" id="KW-1185">Reference proteome</keyword>
<protein>
    <recommendedName>
        <fullName evidence="2">UPF0102 protein E5S67_01166</fullName>
    </recommendedName>
</protein>